<accession>A0A502IN52</accession>
<name>A0A502IN52_BRELA</name>
<dbReference type="AlphaFoldDB" id="A0A502IN52"/>
<protein>
    <submittedName>
        <fullName evidence="1">Uncharacterized protein</fullName>
    </submittedName>
</protein>
<dbReference type="Proteomes" id="UP000319432">
    <property type="component" value="Chromosome"/>
</dbReference>
<organism evidence="1 2">
    <name type="scientific">Brevibacillus laterosporus</name>
    <name type="common">Bacillus laterosporus</name>
    <dbReference type="NCBI Taxonomy" id="1465"/>
    <lineage>
        <taxon>Bacteria</taxon>
        <taxon>Bacillati</taxon>
        <taxon>Bacillota</taxon>
        <taxon>Bacilli</taxon>
        <taxon>Bacillales</taxon>
        <taxon>Paenibacillaceae</taxon>
        <taxon>Brevibacillus</taxon>
    </lineage>
</organism>
<keyword evidence="2" id="KW-1185">Reference proteome</keyword>
<evidence type="ECO:0000313" key="2">
    <source>
        <dbReference type="Proteomes" id="UP000319432"/>
    </source>
</evidence>
<gene>
    <name evidence="1" type="ORF">EEL30_01405</name>
</gene>
<reference evidence="1 2" key="1">
    <citation type="submission" date="2018-11" db="EMBL/GenBank/DDBJ databases">
        <title>Phylogenetic determinants of toxin gene distribution in genomes of Brevibacillus laterosporus.</title>
        <authorList>
            <person name="Glare T.R."/>
            <person name="Durrant A."/>
            <person name="Berry C."/>
            <person name="Palma L."/>
            <person name="Ormskirk M."/>
            <person name="Cox M.O."/>
        </authorList>
    </citation>
    <scope>NUCLEOTIDE SEQUENCE [LARGE SCALE GENOMIC DNA]</scope>
    <source>
        <strain evidence="1 2">1821L</strain>
    </source>
</reference>
<sequence length="112" mass="11607">MKKQLILGITVLACAFSATSAFAADKNATKHETIAPQSFFNVQVAPQTVAPASVIVPTQFTGDTTKGEVVNFSIFAPVSTPIQVTETNVVAPATGNTSSTKGEVFKSTAIFG</sequence>
<proteinExistence type="predicted"/>
<evidence type="ECO:0000313" key="1">
    <source>
        <dbReference type="EMBL" id="QDX91163.1"/>
    </source>
</evidence>
<dbReference type="EMBL" id="CP033464">
    <property type="protein sequence ID" value="QDX91163.1"/>
    <property type="molecule type" value="Genomic_DNA"/>
</dbReference>
<dbReference type="OrthoDB" id="2476243at2"/>